<dbReference type="InterPro" id="IPR002885">
    <property type="entry name" value="PPR_rpt"/>
</dbReference>
<dbReference type="FunFam" id="1.25.40.10:FF:000277">
    <property type="entry name" value="Pentatricopeptide repeat-containing protein, mitochondrial"/>
    <property type="match status" value="1"/>
</dbReference>
<dbReference type="EMBL" id="JAGYWB010000010">
    <property type="protein sequence ID" value="KAI0508221.1"/>
    <property type="molecule type" value="Genomic_DNA"/>
</dbReference>
<reference evidence="3" key="1">
    <citation type="journal article" date="2022" name="Front. Genet.">
        <title>Chromosome-Scale Assembly of the Dendrobium nobile Genome Provides Insights Into the Molecular Mechanism of the Biosynthesis of the Medicinal Active Ingredient of Dendrobium.</title>
        <authorList>
            <person name="Xu Q."/>
            <person name="Niu S.-C."/>
            <person name="Li K.-L."/>
            <person name="Zheng P.-J."/>
            <person name="Zhang X.-J."/>
            <person name="Jia Y."/>
            <person name="Liu Y."/>
            <person name="Niu Y.-X."/>
            <person name="Yu L.-H."/>
            <person name="Chen D.-F."/>
            <person name="Zhang G.-Q."/>
        </authorList>
    </citation>
    <scope>NUCLEOTIDE SEQUENCE</scope>
    <source>
        <tissue evidence="3">Leaf</tissue>
    </source>
</reference>
<feature type="repeat" description="PPR" evidence="2">
    <location>
        <begin position="448"/>
        <end position="482"/>
    </location>
</feature>
<organism evidence="3 4">
    <name type="scientific">Dendrobium nobile</name>
    <name type="common">Orchid</name>
    <dbReference type="NCBI Taxonomy" id="94219"/>
    <lineage>
        <taxon>Eukaryota</taxon>
        <taxon>Viridiplantae</taxon>
        <taxon>Streptophyta</taxon>
        <taxon>Embryophyta</taxon>
        <taxon>Tracheophyta</taxon>
        <taxon>Spermatophyta</taxon>
        <taxon>Magnoliopsida</taxon>
        <taxon>Liliopsida</taxon>
        <taxon>Asparagales</taxon>
        <taxon>Orchidaceae</taxon>
        <taxon>Epidendroideae</taxon>
        <taxon>Malaxideae</taxon>
        <taxon>Dendrobiinae</taxon>
        <taxon>Dendrobium</taxon>
    </lineage>
</organism>
<comment type="caution">
    <text evidence="3">The sequence shown here is derived from an EMBL/GenBank/DDBJ whole genome shotgun (WGS) entry which is preliminary data.</text>
</comment>
<evidence type="ECO:0000313" key="3">
    <source>
        <dbReference type="EMBL" id="KAI0508221.1"/>
    </source>
</evidence>
<dbReference type="InterPro" id="IPR011990">
    <property type="entry name" value="TPR-like_helical_dom_sf"/>
</dbReference>
<keyword evidence="1" id="KW-0677">Repeat</keyword>
<evidence type="ECO:0000256" key="1">
    <source>
        <dbReference type="ARBA" id="ARBA00022737"/>
    </source>
</evidence>
<dbReference type="SMR" id="A0A8T3BBU7"/>
<dbReference type="PROSITE" id="PS51375">
    <property type="entry name" value="PPR"/>
    <property type="match status" value="4"/>
</dbReference>
<dbReference type="GO" id="GO:0016556">
    <property type="term" value="P:mRNA modification"/>
    <property type="evidence" value="ECO:0007669"/>
    <property type="project" value="UniProtKB-ARBA"/>
</dbReference>
<feature type="repeat" description="PPR" evidence="2">
    <location>
        <begin position="315"/>
        <end position="349"/>
    </location>
</feature>
<evidence type="ECO:0000313" key="4">
    <source>
        <dbReference type="Proteomes" id="UP000829196"/>
    </source>
</evidence>
<sequence length="667" mass="75384">MCSMAASTLLRCFRLSPIKALFFYRVLFHFSSISRPKPSWNSNQNLVVTHPILSCMECCDSMAELRQIQAQLTRTGLIIHRFPASRVLAFCALSDNGDMNHARLLFDRIPDPNTYIWNTMIRGYIRWGSPRLGLSFFRDMNAKTFNFDCRTLVFVLKACEYLSDFLLGQTIHGLAYKWGINFEMLVQNGLMHYYIKTGQLDSARKLFDGMAERDVVSWTTIIDGYSENGHYTDALRTFQCMLSIGVQLNAVTMITMLSVCSQTGFLNLGRSFHGYVEKSFLGENLNLMNALVDMYGKCGCLDSARRIFDWLDIKDVFSWTTMMSGYAKCGDLEHARKLFDKMPEKNVVTWSSMIAGYAQANQSEEALNCFHEMLLANVEPITATLVNVLSACGRCGHLDLGRWIYEHYIEKKGLELSVNLSNAFIDMYAKCGAINAAAKMFHEMTERDIVSWNSIIMGYGFHGHGSEAVTLFEQLKREGVVPDDITFVGVLSACGHVGLVSEGRRYFFDMKAEFGIEPKPVHYACMVDLLGRVGLLDDAYELVRNMPIELDEAGWGALLNACKVHGNLKLGHYAGEKLLGVDPGDSGVYTLLSNMYATWNKWDEVKQLRVMMRDRKVKKVPGLSSVEIEGKSHGFFVADRSHVCSERIYAILNMIYMHSSEKGTNCF</sequence>
<dbReference type="GO" id="GO:0003723">
    <property type="term" value="F:RNA binding"/>
    <property type="evidence" value="ECO:0007669"/>
    <property type="project" value="InterPro"/>
</dbReference>
<dbReference type="PANTHER" id="PTHR47926:SF387">
    <property type="entry name" value="PENTATRICOPEPTIDE REPEAT-CONTAINING PROTEIN"/>
    <property type="match status" value="1"/>
</dbReference>
<dbReference type="PANTHER" id="PTHR47926">
    <property type="entry name" value="PENTATRICOPEPTIDE REPEAT-CONTAINING PROTEIN"/>
    <property type="match status" value="1"/>
</dbReference>
<dbReference type="InterPro" id="IPR046960">
    <property type="entry name" value="PPR_At4g14850-like_plant"/>
</dbReference>
<dbReference type="OrthoDB" id="185373at2759"/>
<dbReference type="SUPFAM" id="SSF48452">
    <property type="entry name" value="TPR-like"/>
    <property type="match status" value="1"/>
</dbReference>
<dbReference type="Pfam" id="PF13041">
    <property type="entry name" value="PPR_2"/>
    <property type="match status" value="2"/>
</dbReference>
<name>A0A8T3BBU7_DENNO</name>
<feature type="repeat" description="PPR" evidence="2">
    <location>
        <begin position="214"/>
        <end position="248"/>
    </location>
</feature>
<proteinExistence type="predicted"/>
<feature type="repeat" description="PPR" evidence="2">
    <location>
        <begin position="113"/>
        <end position="147"/>
    </location>
</feature>
<dbReference type="InterPro" id="IPR046848">
    <property type="entry name" value="E_motif"/>
</dbReference>
<dbReference type="FunFam" id="1.25.40.10:FF:000470">
    <property type="entry name" value="Pentatricopeptide repeat-containing protein At5g66520"/>
    <property type="match status" value="1"/>
</dbReference>
<dbReference type="Pfam" id="PF01535">
    <property type="entry name" value="PPR"/>
    <property type="match status" value="5"/>
</dbReference>
<keyword evidence="4" id="KW-1185">Reference proteome</keyword>
<accession>A0A8T3BBU7</accession>
<evidence type="ECO:0008006" key="5">
    <source>
        <dbReference type="Google" id="ProtNLM"/>
    </source>
</evidence>
<dbReference type="Proteomes" id="UP000829196">
    <property type="component" value="Unassembled WGS sequence"/>
</dbReference>
<protein>
    <recommendedName>
        <fullName evidence="5">Pentatricopeptide repeat-containing protein</fullName>
    </recommendedName>
</protein>
<dbReference type="FunFam" id="1.25.40.10:FF:000348">
    <property type="entry name" value="Pentatricopeptide repeat-containing protein chloroplastic"/>
    <property type="match status" value="1"/>
</dbReference>
<evidence type="ECO:0000256" key="2">
    <source>
        <dbReference type="PROSITE-ProRule" id="PRU00708"/>
    </source>
</evidence>
<dbReference type="NCBIfam" id="TIGR00756">
    <property type="entry name" value="PPR"/>
    <property type="match status" value="6"/>
</dbReference>
<dbReference type="AlphaFoldDB" id="A0A8T3BBU7"/>
<gene>
    <name evidence="3" type="ORF">KFK09_014356</name>
</gene>
<dbReference type="Pfam" id="PF20431">
    <property type="entry name" value="E_motif"/>
    <property type="match status" value="1"/>
</dbReference>
<dbReference type="GO" id="GO:0005737">
    <property type="term" value="C:cytoplasm"/>
    <property type="evidence" value="ECO:0007669"/>
    <property type="project" value="UniProtKB-ARBA"/>
</dbReference>
<dbReference type="Gene3D" id="1.25.40.10">
    <property type="entry name" value="Tetratricopeptide repeat domain"/>
    <property type="match status" value="4"/>
</dbReference>